<gene>
    <name evidence="1" type="ORF">FBZ92_101336</name>
</gene>
<evidence type="ECO:0000313" key="2">
    <source>
        <dbReference type="Proteomes" id="UP000318050"/>
    </source>
</evidence>
<comment type="caution">
    <text evidence="1">The sequence shown here is derived from an EMBL/GenBank/DDBJ whole genome shotgun (WGS) entry which is preliminary data.</text>
</comment>
<dbReference type="Proteomes" id="UP000318050">
    <property type="component" value="Unassembled WGS sequence"/>
</dbReference>
<protein>
    <submittedName>
        <fullName evidence="1">Uncharacterized protein</fullName>
    </submittedName>
</protein>
<accession>A0A560J7A2</accession>
<name>A0A560J7A2_9PROT</name>
<organism evidence="1 2">
    <name type="scientific">Nitrospirillum amazonense</name>
    <dbReference type="NCBI Taxonomy" id="28077"/>
    <lineage>
        <taxon>Bacteria</taxon>
        <taxon>Pseudomonadati</taxon>
        <taxon>Pseudomonadota</taxon>
        <taxon>Alphaproteobacteria</taxon>
        <taxon>Rhodospirillales</taxon>
        <taxon>Azospirillaceae</taxon>
        <taxon>Nitrospirillum</taxon>
    </lineage>
</organism>
<evidence type="ECO:0000313" key="1">
    <source>
        <dbReference type="EMBL" id="TWB64440.1"/>
    </source>
</evidence>
<proteinExistence type="predicted"/>
<dbReference type="EMBL" id="VITT01000001">
    <property type="protein sequence ID" value="TWB64440.1"/>
    <property type="molecule type" value="Genomic_DNA"/>
</dbReference>
<reference evidence="1 2" key="1">
    <citation type="submission" date="2019-06" db="EMBL/GenBank/DDBJ databases">
        <title>Genomic Encyclopedia of Type Strains, Phase IV (KMG-V): Genome sequencing to study the core and pangenomes of soil and plant-associated prokaryotes.</title>
        <authorList>
            <person name="Whitman W."/>
        </authorList>
    </citation>
    <scope>NUCLEOTIDE SEQUENCE [LARGE SCALE GENOMIC DNA]</scope>
    <source>
        <strain evidence="1 2">BR 11140</strain>
    </source>
</reference>
<dbReference type="AlphaFoldDB" id="A0A560J7A2"/>
<sequence length="356" mass="38788">MHPTSGGRMFACSANAQDSPPANCEGEASVSLRAFLGDPALKAETLSRVLEGWKARQIIPLLYLKWSSDAGVASLAGTIAQTQDPGLFVTRTGLPLELALLCEILINTGITFEDDETSPRGFVMSGDERIWSFGIEWLEAIAVDDDVSDVVTRFLPVFMKQILSDDCPLAGNIVPAVRVVAQEMLQLWGCESRGEPVPSRAWRTVRANALHASEGSSDPAGYAVADLVESLAWPSAGIATELPAISQKFLQSCLQVLAAKFLPQQDQTDWIKSQVAHRELRRARSEAQYASLSDEDLLDHRPEIKQAILALQHPEVAARMGAAKENARTQMVPFLRQQMDGILNLLRRKSDGLASA</sequence>